<sequence>MRADEGFRPVSEEFHGAPHGPDDLSLRSNSIRTDVSRYNAERSTPRAPSNGGDANRPVPPIRNGYRTN</sequence>
<comment type="caution">
    <text evidence="2">The sequence shown here is derived from an EMBL/GenBank/DDBJ whole genome shotgun (WGS) entry which is preliminary data.</text>
</comment>
<gene>
    <name evidence="2" type="ORF">D7S86_02005</name>
</gene>
<feature type="compositionally biased region" description="Basic and acidic residues" evidence="1">
    <location>
        <begin position="1"/>
        <end position="25"/>
    </location>
</feature>
<protein>
    <submittedName>
        <fullName evidence="2">Uncharacterized protein</fullName>
    </submittedName>
</protein>
<evidence type="ECO:0000313" key="3">
    <source>
        <dbReference type="Proteomes" id="UP000270342"/>
    </source>
</evidence>
<dbReference type="EMBL" id="RBZU01000001">
    <property type="protein sequence ID" value="RKP58731.1"/>
    <property type="molecule type" value="Genomic_DNA"/>
</dbReference>
<reference evidence="2 3" key="1">
    <citation type="submission" date="2018-10" db="EMBL/GenBank/DDBJ databases">
        <title>Robbsia sp. DHC34, isolated from soil.</title>
        <authorList>
            <person name="Gao Z.-H."/>
            <person name="Qiu L.-H."/>
        </authorList>
    </citation>
    <scope>NUCLEOTIDE SEQUENCE [LARGE SCALE GENOMIC DNA]</scope>
    <source>
        <strain evidence="2 3">DHC34</strain>
    </source>
</reference>
<feature type="region of interest" description="Disordered" evidence="1">
    <location>
        <begin position="1"/>
        <end position="68"/>
    </location>
</feature>
<organism evidence="2 3">
    <name type="scientific">Pararobbsia silviterrae</name>
    <dbReference type="NCBI Taxonomy" id="1792498"/>
    <lineage>
        <taxon>Bacteria</taxon>
        <taxon>Pseudomonadati</taxon>
        <taxon>Pseudomonadota</taxon>
        <taxon>Betaproteobacteria</taxon>
        <taxon>Burkholderiales</taxon>
        <taxon>Burkholderiaceae</taxon>
        <taxon>Pararobbsia</taxon>
    </lineage>
</organism>
<name>A0A494Y7Q8_9BURK</name>
<accession>A0A494Y7Q8</accession>
<keyword evidence="3" id="KW-1185">Reference proteome</keyword>
<evidence type="ECO:0000313" key="2">
    <source>
        <dbReference type="EMBL" id="RKP58731.1"/>
    </source>
</evidence>
<dbReference type="AlphaFoldDB" id="A0A494Y7Q8"/>
<proteinExistence type="predicted"/>
<dbReference type="Proteomes" id="UP000270342">
    <property type="component" value="Unassembled WGS sequence"/>
</dbReference>
<evidence type="ECO:0000256" key="1">
    <source>
        <dbReference type="SAM" id="MobiDB-lite"/>
    </source>
</evidence>